<accession>A0A1J4JPT2</accession>
<organism evidence="1 2">
    <name type="scientific">Tritrichomonas foetus</name>
    <dbReference type="NCBI Taxonomy" id="1144522"/>
    <lineage>
        <taxon>Eukaryota</taxon>
        <taxon>Metamonada</taxon>
        <taxon>Parabasalia</taxon>
        <taxon>Tritrichomonadida</taxon>
        <taxon>Tritrichomonadidae</taxon>
        <taxon>Tritrichomonas</taxon>
    </lineage>
</organism>
<dbReference type="SUPFAM" id="SSF52058">
    <property type="entry name" value="L domain-like"/>
    <property type="match status" value="1"/>
</dbReference>
<comment type="caution">
    <text evidence="1">The sequence shown here is derived from an EMBL/GenBank/DDBJ whole genome shotgun (WGS) entry which is preliminary data.</text>
</comment>
<sequence length="267" mass="30332">MKSGNQTKQSPYPKKLIVPNQKLHQIPIPKNPTRISFIDFSNNPIKSLSNLPQITTLEKLSGDDTKINSFYGVVEQPHLTSLSLFNTPISQCKYFKLMASIAFGHALKIVNDDPLTIRDLDDQFRYGPIIRKHLVQGYIIESLTPTIDLRSTIDNSRLTLLYKPSKSYFDINDEEEDIDDVVLSAFKSAPRRVSRDPVDILNYHKAALEKFQSCYSGKRVPFPSPQQDVGMYDLPSDESPLTETESVKINEIGSTQKVEEMLFQFSD</sequence>
<evidence type="ECO:0000313" key="1">
    <source>
        <dbReference type="EMBL" id="OHT01113.1"/>
    </source>
</evidence>
<dbReference type="GeneID" id="94824962"/>
<dbReference type="RefSeq" id="XP_068354249.1">
    <property type="nucleotide sequence ID" value="XM_068490258.1"/>
</dbReference>
<keyword evidence="2" id="KW-1185">Reference proteome</keyword>
<gene>
    <name evidence="1" type="ORF">TRFO_01703</name>
</gene>
<evidence type="ECO:0008006" key="3">
    <source>
        <dbReference type="Google" id="ProtNLM"/>
    </source>
</evidence>
<evidence type="ECO:0000313" key="2">
    <source>
        <dbReference type="Proteomes" id="UP000179807"/>
    </source>
</evidence>
<proteinExistence type="predicted"/>
<dbReference type="EMBL" id="MLAK01000926">
    <property type="protein sequence ID" value="OHT01113.1"/>
    <property type="molecule type" value="Genomic_DNA"/>
</dbReference>
<dbReference type="InterPro" id="IPR032675">
    <property type="entry name" value="LRR_dom_sf"/>
</dbReference>
<dbReference type="Gene3D" id="3.80.10.10">
    <property type="entry name" value="Ribonuclease Inhibitor"/>
    <property type="match status" value="1"/>
</dbReference>
<dbReference type="VEuPathDB" id="TrichDB:TRFO_01703"/>
<reference evidence="1" key="1">
    <citation type="submission" date="2016-10" db="EMBL/GenBank/DDBJ databases">
        <authorList>
            <person name="Benchimol M."/>
            <person name="Almeida L.G."/>
            <person name="Vasconcelos A.T."/>
            <person name="Perreira-Neves A."/>
            <person name="Rosa I.A."/>
            <person name="Tasca T."/>
            <person name="Bogo M.R."/>
            <person name="de Souza W."/>
        </authorList>
    </citation>
    <scope>NUCLEOTIDE SEQUENCE [LARGE SCALE GENOMIC DNA]</scope>
    <source>
        <strain evidence="1">K</strain>
    </source>
</reference>
<dbReference type="AlphaFoldDB" id="A0A1J4JPT2"/>
<name>A0A1J4JPT2_9EUKA</name>
<dbReference type="OrthoDB" id="10577745at2759"/>
<dbReference type="Proteomes" id="UP000179807">
    <property type="component" value="Unassembled WGS sequence"/>
</dbReference>
<protein>
    <recommendedName>
        <fullName evidence="3">Leucine Rich Repeat family protein</fullName>
    </recommendedName>
</protein>